<keyword evidence="4 11" id="KW-0963">Cytoplasm</keyword>
<accession>A0AAW3ZM28</accession>
<dbReference type="PANTHER" id="PTHR30075">
    <property type="entry name" value="GLYCYL-TRNA SYNTHETASE"/>
    <property type="match status" value="1"/>
</dbReference>
<dbReference type="GO" id="GO:0005829">
    <property type="term" value="C:cytosol"/>
    <property type="evidence" value="ECO:0007669"/>
    <property type="project" value="TreeGrafter"/>
</dbReference>
<evidence type="ECO:0000256" key="12">
    <source>
        <dbReference type="SAM" id="MobiDB-lite"/>
    </source>
</evidence>
<evidence type="ECO:0000259" key="13">
    <source>
        <dbReference type="Pfam" id="PF05746"/>
    </source>
</evidence>
<dbReference type="GO" id="GO:0004820">
    <property type="term" value="F:glycine-tRNA ligase activity"/>
    <property type="evidence" value="ECO:0007669"/>
    <property type="project" value="UniProtKB-UniRule"/>
</dbReference>
<dbReference type="EC" id="6.1.1.14" evidence="11"/>
<dbReference type="AlphaFoldDB" id="A0AAW3ZM28"/>
<name>A0AAW3ZM28_9GAMM</name>
<evidence type="ECO:0000313" key="14">
    <source>
        <dbReference type="EMBL" id="MBD8525727.1"/>
    </source>
</evidence>
<comment type="similarity">
    <text evidence="2 11">Belongs to the class-II aminoacyl-tRNA synthetase family.</text>
</comment>
<evidence type="ECO:0000256" key="5">
    <source>
        <dbReference type="ARBA" id="ARBA00022598"/>
    </source>
</evidence>
<keyword evidence="5 11" id="KW-0436">Ligase</keyword>
<evidence type="ECO:0000256" key="6">
    <source>
        <dbReference type="ARBA" id="ARBA00022741"/>
    </source>
</evidence>
<feature type="compositionally biased region" description="Basic and acidic residues" evidence="12">
    <location>
        <begin position="10"/>
        <end position="21"/>
    </location>
</feature>
<evidence type="ECO:0000256" key="10">
    <source>
        <dbReference type="ARBA" id="ARBA00047937"/>
    </source>
</evidence>
<gene>
    <name evidence="11" type="primary">glyS</name>
    <name evidence="14" type="ORF">IFO71_08220</name>
</gene>
<evidence type="ECO:0000256" key="4">
    <source>
        <dbReference type="ARBA" id="ARBA00022490"/>
    </source>
</evidence>
<sequence length="712" mass="78076">MGSGLSLAPRAEDGTPKPTSKEGLLDKALLVELGTEELPVKALPGLAQAFVDGIVAGLERRGFKHGEPRVLYSPRRLAALISGVSPRQPEQKTERRGPAISQAFDADGEPSKAVVGFAASCGVTIDKLERLHTDKGAWFVFRSVTPGAALDALIGDIVNEAIAAMPIPKPMRWGNREVGFARPVHWLLMMHGERILNGQALGIKADRMTRGHRFMAPKPIWVARAEDYVDVLRDAKVLVDPDERRQQVRSEVTRATQLLAGRAHIDAGILEEVNCLNEWPVAVLCSFESRFLRVPQEALILTMEANQKFFPVLDRHDKLDSHFIGIANVQSRDEVEIRKGYERVIRPRFADAEFFFDEDCKQGIEAMNEGLAQVTYQQKLGSYADKVGRVAALAESLAPALGVDPAEARRAAELSKADLQSRMVGEFPELQGVMGRHYALAAGLSEAIASALDEQYQPRFAGDAIAESALGRLLAMAERIDTLAGGFAAGLKPTGNKDPFALRRAALALARTQIEGEIEFDLAAVLHQAVQQLPTDPGEVEAAEILDFVFDRLRSYYAEQDIPAQHFEAVLAVRPTSLHDFQLRIEAIASFSRLEDAGALAAANKRIRNILKKQADEPVGAVDIKAFHEDAERALFAALVGAESDNREKLESRDYVAALRRLARLRPEVDAFFDAVMVMVDDEALRRNRLALLSRLSANFLAVADISLLSTT</sequence>
<keyword evidence="15" id="KW-1185">Reference proteome</keyword>
<reference evidence="14 15" key="1">
    <citation type="submission" date="2020-09" db="EMBL/GenBank/DDBJ databases">
        <title>Pseudoxanthomonas sp. CAU 1598 isolated from sand of Yaerae Beach.</title>
        <authorList>
            <person name="Kim W."/>
        </authorList>
    </citation>
    <scope>NUCLEOTIDE SEQUENCE [LARGE SCALE GENOMIC DNA]</scope>
    <source>
        <strain evidence="14 15">CAU 1598</strain>
    </source>
</reference>
<proteinExistence type="inferred from homology"/>
<comment type="subcellular location">
    <subcellularLocation>
        <location evidence="1 11">Cytoplasm</location>
    </subcellularLocation>
</comment>
<evidence type="ECO:0000256" key="7">
    <source>
        <dbReference type="ARBA" id="ARBA00022840"/>
    </source>
</evidence>
<evidence type="ECO:0000256" key="1">
    <source>
        <dbReference type="ARBA" id="ARBA00004496"/>
    </source>
</evidence>
<dbReference type="GO" id="GO:0005524">
    <property type="term" value="F:ATP binding"/>
    <property type="evidence" value="ECO:0007669"/>
    <property type="project" value="UniProtKB-UniRule"/>
</dbReference>
<organism evidence="14 15">
    <name type="scientific">Pseudomarimonas arenosa</name>
    <dbReference type="NCBI Taxonomy" id="2774145"/>
    <lineage>
        <taxon>Bacteria</taxon>
        <taxon>Pseudomonadati</taxon>
        <taxon>Pseudomonadota</taxon>
        <taxon>Gammaproteobacteria</taxon>
        <taxon>Lysobacterales</taxon>
        <taxon>Lysobacteraceae</taxon>
        <taxon>Pseudomarimonas</taxon>
    </lineage>
</organism>
<dbReference type="Pfam" id="PF05746">
    <property type="entry name" value="DALR_1"/>
    <property type="match status" value="1"/>
</dbReference>
<keyword evidence="7 11" id="KW-0067">ATP-binding</keyword>
<dbReference type="EMBL" id="JACYTR010000011">
    <property type="protein sequence ID" value="MBD8525727.1"/>
    <property type="molecule type" value="Genomic_DNA"/>
</dbReference>
<dbReference type="GO" id="GO:0006426">
    <property type="term" value="P:glycyl-tRNA aminoacylation"/>
    <property type="evidence" value="ECO:0007669"/>
    <property type="project" value="UniProtKB-UniRule"/>
</dbReference>
<dbReference type="InterPro" id="IPR015944">
    <property type="entry name" value="Gly-tRNA-synth_bsu"/>
</dbReference>
<feature type="region of interest" description="Disordered" evidence="12">
    <location>
        <begin position="1"/>
        <end position="21"/>
    </location>
</feature>
<dbReference type="GO" id="GO:0006420">
    <property type="term" value="P:arginyl-tRNA aminoacylation"/>
    <property type="evidence" value="ECO:0007669"/>
    <property type="project" value="InterPro"/>
</dbReference>
<evidence type="ECO:0000313" key="15">
    <source>
        <dbReference type="Proteomes" id="UP000613768"/>
    </source>
</evidence>
<keyword evidence="6 11" id="KW-0547">Nucleotide-binding</keyword>
<dbReference type="Pfam" id="PF02092">
    <property type="entry name" value="tRNA_synt_2f"/>
    <property type="match status" value="1"/>
</dbReference>
<evidence type="ECO:0000256" key="11">
    <source>
        <dbReference type="HAMAP-Rule" id="MF_00255"/>
    </source>
</evidence>
<dbReference type="PANTHER" id="PTHR30075:SF2">
    <property type="entry name" value="GLYCINE--TRNA LIGASE, CHLOROPLASTIC_MITOCHONDRIAL 2"/>
    <property type="match status" value="1"/>
</dbReference>
<keyword evidence="8 11" id="KW-0648">Protein biosynthesis</keyword>
<dbReference type="InterPro" id="IPR006194">
    <property type="entry name" value="Gly-tRNA-synth_heterodimer"/>
</dbReference>
<dbReference type="HAMAP" id="MF_00255">
    <property type="entry name" value="Gly_tRNA_synth_beta"/>
    <property type="match status" value="1"/>
</dbReference>
<feature type="domain" description="DALR anticodon binding" evidence="13">
    <location>
        <begin position="602"/>
        <end position="696"/>
    </location>
</feature>
<comment type="subunit">
    <text evidence="3 11">Tetramer of two alpha and two beta subunits.</text>
</comment>
<protein>
    <recommendedName>
        <fullName evidence="11">Glycine--tRNA ligase beta subunit</fullName>
        <ecNumber evidence="11">6.1.1.14</ecNumber>
    </recommendedName>
    <alternativeName>
        <fullName evidence="11">Glycyl-tRNA synthetase beta subunit</fullName>
        <shortName evidence="11">GlyRS</shortName>
    </alternativeName>
</protein>
<evidence type="ECO:0000256" key="3">
    <source>
        <dbReference type="ARBA" id="ARBA00011209"/>
    </source>
</evidence>
<comment type="caution">
    <text evidence="14">The sequence shown here is derived from an EMBL/GenBank/DDBJ whole genome shotgun (WGS) entry which is preliminary data.</text>
</comment>
<dbReference type="GO" id="GO:0004814">
    <property type="term" value="F:arginine-tRNA ligase activity"/>
    <property type="evidence" value="ECO:0007669"/>
    <property type="project" value="InterPro"/>
</dbReference>
<dbReference type="NCBIfam" id="TIGR00211">
    <property type="entry name" value="glyS"/>
    <property type="match status" value="1"/>
</dbReference>
<evidence type="ECO:0000256" key="9">
    <source>
        <dbReference type="ARBA" id="ARBA00023146"/>
    </source>
</evidence>
<evidence type="ECO:0000256" key="2">
    <source>
        <dbReference type="ARBA" id="ARBA00008226"/>
    </source>
</evidence>
<dbReference type="SUPFAM" id="SSF109604">
    <property type="entry name" value="HD-domain/PDEase-like"/>
    <property type="match status" value="1"/>
</dbReference>
<dbReference type="PRINTS" id="PR01045">
    <property type="entry name" value="TRNASYNTHGB"/>
</dbReference>
<keyword evidence="9 11" id="KW-0030">Aminoacyl-tRNA synthetase</keyword>
<dbReference type="InterPro" id="IPR008909">
    <property type="entry name" value="DALR_anticod-bd"/>
</dbReference>
<comment type="catalytic activity">
    <reaction evidence="10 11">
        <text>tRNA(Gly) + glycine + ATP = glycyl-tRNA(Gly) + AMP + diphosphate</text>
        <dbReference type="Rhea" id="RHEA:16013"/>
        <dbReference type="Rhea" id="RHEA-COMP:9664"/>
        <dbReference type="Rhea" id="RHEA-COMP:9683"/>
        <dbReference type="ChEBI" id="CHEBI:30616"/>
        <dbReference type="ChEBI" id="CHEBI:33019"/>
        <dbReference type="ChEBI" id="CHEBI:57305"/>
        <dbReference type="ChEBI" id="CHEBI:78442"/>
        <dbReference type="ChEBI" id="CHEBI:78522"/>
        <dbReference type="ChEBI" id="CHEBI:456215"/>
        <dbReference type="EC" id="6.1.1.14"/>
    </reaction>
</comment>
<dbReference type="Proteomes" id="UP000613768">
    <property type="component" value="Unassembled WGS sequence"/>
</dbReference>
<dbReference type="PROSITE" id="PS50861">
    <property type="entry name" value="AA_TRNA_LIGASE_II_GLYAB"/>
    <property type="match status" value="1"/>
</dbReference>
<evidence type="ECO:0000256" key="8">
    <source>
        <dbReference type="ARBA" id="ARBA00022917"/>
    </source>
</evidence>